<feature type="compositionally biased region" description="Polar residues" evidence="1">
    <location>
        <begin position="1"/>
        <end position="20"/>
    </location>
</feature>
<dbReference type="Proteomes" id="UP000006334">
    <property type="component" value="Unassembled WGS sequence"/>
</dbReference>
<gene>
    <name evidence="2" type="ORF">GLIP_3516</name>
</gene>
<name>K6X678_9ALTE</name>
<keyword evidence="3" id="KW-1185">Reference proteome</keyword>
<dbReference type="EMBL" id="BAEN01000065">
    <property type="protein sequence ID" value="GAC16129.1"/>
    <property type="molecule type" value="Genomic_DNA"/>
</dbReference>
<comment type="caution">
    <text evidence="2">The sequence shown here is derived from an EMBL/GenBank/DDBJ whole genome shotgun (WGS) entry which is preliminary data.</text>
</comment>
<proteinExistence type="predicted"/>
<evidence type="ECO:0000313" key="2">
    <source>
        <dbReference type="EMBL" id="GAC16129.1"/>
    </source>
</evidence>
<evidence type="ECO:0000313" key="3">
    <source>
        <dbReference type="Proteomes" id="UP000006334"/>
    </source>
</evidence>
<sequence length="114" mass="12366">MQIDNQSTAINMANINMDGTQQRRPPPPPQGAVPQGLDSVVSSMSSEQQEQVTSMLSSLSKEQQQELKTFLDSNKEQAQHLSDAVKGAQFLNALNEITGNKSTTDSLLTVDTFA</sequence>
<evidence type="ECO:0000256" key="1">
    <source>
        <dbReference type="SAM" id="MobiDB-lite"/>
    </source>
</evidence>
<feature type="compositionally biased region" description="Low complexity" evidence="1">
    <location>
        <begin position="39"/>
        <end position="55"/>
    </location>
</feature>
<feature type="region of interest" description="Disordered" evidence="1">
    <location>
        <begin position="1"/>
        <end position="62"/>
    </location>
</feature>
<dbReference type="RefSeq" id="WP_008845932.1">
    <property type="nucleotide sequence ID" value="NZ_BAEN01000065.1"/>
</dbReference>
<protein>
    <submittedName>
        <fullName evidence="2">Uncharacterized protein</fullName>
    </submittedName>
</protein>
<dbReference type="AlphaFoldDB" id="K6X678"/>
<reference evidence="2 3" key="1">
    <citation type="journal article" date="2017" name="Antonie Van Leeuwenhoek">
        <title>Rhizobium rhizosphaerae sp. nov., a novel species isolated from rice rhizosphere.</title>
        <authorList>
            <person name="Zhao J.J."/>
            <person name="Zhang J."/>
            <person name="Zhang R.J."/>
            <person name="Zhang C.W."/>
            <person name="Yin H.Q."/>
            <person name="Zhang X.X."/>
        </authorList>
    </citation>
    <scope>NUCLEOTIDE SEQUENCE [LARGE SCALE GENOMIC DNA]</scope>
    <source>
        <strain evidence="2 3">E3</strain>
    </source>
</reference>
<accession>K6X678</accession>
<organism evidence="2 3">
    <name type="scientific">Aliiglaciecola lipolytica E3</name>
    <dbReference type="NCBI Taxonomy" id="1127673"/>
    <lineage>
        <taxon>Bacteria</taxon>
        <taxon>Pseudomonadati</taxon>
        <taxon>Pseudomonadota</taxon>
        <taxon>Gammaproteobacteria</taxon>
        <taxon>Alteromonadales</taxon>
        <taxon>Alteromonadaceae</taxon>
        <taxon>Aliiglaciecola</taxon>
    </lineage>
</organism>
<dbReference type="STRING" id="1127673.GLIP_3516"/>